<evidence type="ECO:0000313" key="2">
    <source>
        <dbReference type="Proteomes" id="UP000078534"/>
    </source>
</evidence>
<evidence type="ECO:0000313" key="1">
    <source>
        <dbReference type="EMBL" id="OAS87988.1"/>
    </source>
</evidence>
<dbReference type="EMBL" id="LWSG01000006">
    <property type="protein sequence ID" value="OAS87988.1"/>
    <property type="molecule type" value="Genomic_DNA"/>
</dbReference>
<organism evidence="1 2">
    <name type="scientific">Metabacillus litoralis</name>
    <dbReference type="NCBI Taxonomy" id="152268"/>
    <lineage>
        <taxon>Bacteria</taxon>
        <taxon>Bacillati</taxon>
        <taxon>Bacillota</taxon>
        <taxon>Bacilli</taxon>
        <taxon>Bacillales</taxon>
        <taxon>Bacillaceae</taxon>
        <taxon>Metabacillus</taxon>
    </lineage>
</organism>
<comment type="caution">
    <text evidence="1">The sequence shown here is derived from an EMBL/GenBank/DDBJ whole genome shotgun (WGS) entry which is preliminary data.</text>
</comment>
<sequence>MHKEQPHSVTTVDYKRIDDNKCFVEVKGYDAILGSEFKGVIKFLNGEPFGDIIHPLNSSLSPDCRVFVTTYLITKYNEGEYN</sequence>
<name>A0A179T3Q4_9BACI</name>
<proteinExistence type="predicted"/>
<accession>A0A179T3Q4</accession>
<protein>
    <submittedName>
        <fullName evidence="1">Uncharacterized protein</fullName>
    </submittedName>
</protein>
<reference evidence="2" key="1">
    <citation type="submission" date="2016-04" db="EMBL/GenBank/DDBJ databases">
        <authorList>
            <person name="Lyu Z."/>
            <person name="Lyu W."/>
        </authorList>
    </citation>
    <scope>NUCLEOTIDE SEQUENCE [LARGE SCALE GENOMIC DNA]</scope>
    <source>
        <strain evidence="2">C44</strain>
    </source>
</reference>
<keyword evidence="2" id="KW-1185">Reference proteome</keyword>
<dbReference type="OrthoDB" id="2428283at2"/>
<dbReference type="RefSeq" id="WP_066329195.1">
    <property type="nucleotide sequence ID" value="NZ_LWSG01000006.1"/>
</dbReference>
<dbReference type="AlphaFoldDB" id="A0A179T3Q4"/>
<gene>
    <name evidence="1" type="ORF">A6K24_18250</name>
</gene>
<dbReference type="Proteomes" id="UP000078534">
    <property type="component" value="Unassembled WGS sequence"/>
</dbReference>